<evidence type="ECO:0000313" key="2">
    <source>
        <dbReference type="EMBL" id="MBD1371048.1"/>
    </source>
</evidence>
<name>A0A926N7Q1_9BACL</name>
<reference evidence="2" key="1">
    <citation type="submission" date="2020-09" db="EMBL/GenBank/DDBJ databases">
        <title>A novel bacterium of genus Hazenella, isolated from South China Sea.</title>
        <authorList>
            <person name="Huang H."/>
            <person name="Mo K."/>
            <person name="Hu Y."/>
        </authorList>
    </citation>
    <scope>NUCLEOTIDE SEQUENCE</scope>
    <source>
        <strain evidence="2">IB182357</strain>
    </source>
</reference>
<evidence type="ECO:0000259" key="1">
    <source>
        <dbReference type="Pfam" id="PF01841"/>
    </source>
</evidence>
<evidence type="ECO:0000313" key="3">
    <source>
        <dbReference type="Proteomes" id="UP000661691"/>
    </source>
</evidence>
<sequence>MFSKKALCLERAVAVCASLLALGFPTQVVIGRRAAVNASRSFECQAWVEIKFIPINDNFQDLVQQKGVYQQLYTEQFQST</sequence>
<feature type="domain" description="Transglutaminase-like" evidence="1">
    <location>
        <begin position="2"/>
        <end position="52"/>
    </location>
</feature>
<proteinExistence type="predicted"/>
<dbReference type="Proteomes" id="UP000661691">
    <property type="component" value="Unassembled WGS sequence"/>
</dbReference>
<comment type="caution">
    <text evidence="2">The sequence shown here is derived from an EMBL/GenBank/DDBJ whole genome shotgun (WGS) entry which is preliminary data.</text>
</comment>
<organism evidence="2 3">
    <name type="scientific">Polycladospora coralii</name>
    <dbReference type="NCBI Taxonomy" id="2771432"/>
    <lineage>
        <taxon>Bacteria</taxon>
        <taxon>Bacillati</taxon>
        <taxon>Bacillota</taxon>
        <taxon>Bacilli</taxon>
        <taxon>Bacillales</taxon>
        <taxon>Thermoactinomycetaceae</taxon>
        <taxon>Polycladospora</taxon>
    </lineage>
</organism>
<dbReference type="AlphaFoldDB" id="A0A926N7Q1"/>
<dbReference type="EMBL" id="JACXAH010000002">
    <property type="protein sequence ID" value="MBD1371048.1"/>
    <property type="molecule type" value="Genomic_DNA"/>
</dbReference>
<dbReference type="RefSeq" id="WP_191141444.1">
    <property type="nucleotide sequence ID" value="NZ_JACXAH010000002.1"/>
</dbReference>
<keyword evidence="3" id="KW-1185">Reference proteome</keyword>
<accession>A0A926N7Q1</accession>
<dbReference type="InterPro" id="IPR002931">
    <property type="entry name" value="Transglutaminase-like"/>
</dbReference>
<gene>
    <name evidence="2" type="ORF">IC620_01570</name>
</gene>
<protein>
    <submittedName>
        <fullName evidence="2">Transglutaminase domain-containing protein</fullName>
    </submittedName>
</protein>
<dbReference type="Pfam" id="PF01841">
    <property type="entry name" value="Transglut_core"/>
    <property type="match status" value="1"/>
</dbReference>